<evidence type="ECO:0000256" key="6">
    <source>
        <dbReference type="ARBA" id="ARBA00022989"/>
    </source>
</evidence>
<feature type="transmembrane region" description="Helical" evidence="10">
    <location>
        <begin position="196"/>
        <end position="218"/>
    </location>
</feature>
<dbReference type="SUPFAM" id="SSF52058">
    <property type="entry name" value="L domain-like"/>
    <property type="match status" value="1"/>
</dbReference>
<feature type="domain" description="Leucine-rich repeat-containing N-terminal plant-type" evidence="12">
    <location>
        <begin position="36"/>
        <end position="73"/>
    </location>
</feature>
<feature type="transmembrane region" description="Helical" evidence="10">
    <location>
        <begin position="318"/>
        <end position="336"/>
    </location>
</feature>
<keyword evidence="9" id="KW-0325">Glycoprotein</keyword>
<dbReference type="PANTHER" id="PTHR48063:SF90">
    <property type="entry name" value="OS11G0565920 PROTEIN"/>
    <property type="match status" value="1"/>
</dbReference>
<keyword evidence="4 11" id="KW-0732">Signal</keyword>
<name>A0A6J5ULP6_PRUAR</name>
<keyword evidence="8" id="KW-0675">Receptor</keyword>
<dbReference type="Pfam" id="PF08263">
    <property type="entry name" value="LRRNT_2"/>
    <property type="match status" value="1"/>
</dbReference>
<organism evidence="13 14">
    <name type="scientific">Prunus armeniaca</name>
    <name type="common">Apricot</name>
    <name type="synonym">Armeniaca vulgaris</name>
    <dbReference type="NCBI Taxonomy" id="36596"/>
    <lineage>
        <taxon>Eukaryota</taxon>
        <taxon>Viridiplantae</taxon>
        <taxon>Streptophyta</taxon>
        <taxon>Embryophyta</taxon>
        <taxon>Tracheophyta</taxon>
        <taxon>Spermatophyta</taxon>
        <taxon>Magnoliopsida</taxon>
        <taxon>eudicotyledons</taxon>
        <taxon>Gunneridae</taxon>
        <taxon>Pentapetalae</taxon>
        <taxon>rosids</taxon>
        <taxon>fabids</taxon>
        <taxon>Rosales</taxon>
        <taxon>Rosaceae</taxon>
        <taxon>Amygdaloideae</taxon>
        <taxon>Amygdaleae</taxon>
        <taxon>Prunus</taxon>
    </lineage>
</organism>
<evidence type="ECO:0000256" key="4">
    <source>
        <dbReference type="ARBA" id="ARBA00022729"/>
    </source>
</evidence>
<keyword evidence="3 10" id="KW-0812">Transmembrane</keyword>
<evidence type="ECO:0000256" key="3">
    <source>
        <dbReference type="ARBA" id="ARBA00022692"/>
    </source>
</evidence>
<proteinExistence type="predicted"/>
<evidence type="ECO:0000256" key="11">
    <source>
        <dbReference type="SAM" id="SignalP"/>
    </source>
</evidence>
<protein>
    <recommendedName>
        <fullName evidence="12">Leucine-rich repeat-containing N-terminal plant-type domain-containing protein</fullName>
    </recommendedName>
</protein>
<dbReference type="InterPro" id="IPR032675">
    <property type="entry name" value="LRR_dom_sf"/>
</dbReference>
<reference evidence="13 14" key="1">
    <citation type="submission" date="2020-05" db="EMBL/GenBank/DDBJ databases">
        <authorList>
            <person name="Campoy J."/>
            <person name="Schneeberger K."/>
            <person name="Spophaly S."/>
        </authorList>
    </citation>
    <scope>NUCLEOTIDE SEQUENCE [LARGE SCALE GENOMIC DNA]</scope>
    <source>
        <strain evidence="13">PruArmRojPasFocal</strain>
    </source>
</reference>
<evidence type="ECO:0000256" key="9">
    <source>
        <dbReference type="ARBA" id="ARBA00023180"/>
    </source>
</evidence>
<dbReference type="Gene3D" id="3.80.10.10">
    <property type="entry name" value="Ribonuclease Inhibitor"/>
    <property type="match status" value="1"/>
</dbReference>
<feature type="transmembrane region" description="Helical" evidence="10">
    <location>
        <begin position="287"/>
        <end position="306"/>
    </location>
</feature>
<accession>A0A6J5ULP6</accession>
<keyword evidence="2" id="KW-0433">Leucine-rich repeat</keyword>
<gene>
    <name evidence="13" type="ORF">CURHAP_LOCUS26207</name>
</gene>
<evidence type="ECO:0000256" key="8">
    <source>
        <dbReference type="ARBA" id="ARBA00023170"/>
    </source>
</evidence>
<dbReference type="Proteomes" id="UP000507222">
    <property type="component" value="Unassembled WGS sequence"/>
</dbReference>
<evidence type="ECO:0000313" key="13">
    <source>
        <dbReference type="EMBL" id="CAB4276882.1"/>
    </source>
</evidence>
<comment type="subcellular location">
    <subcellularLocation>
        <location evidence="1">Membrane</location>
        <topology evidence="1">Single-pass type I membrane protein</topology>
    </subcellularLocation>
</comment>
<dbReference type="AlphaFoldDB" id="A0A6J5ULP6"/>
<evidence type="ECO:0000313" key="14">
    <source>
        <dbReference type="Proteomes" id="UP000507222"/>
    </source>
</evidence>
<dbReference type="PANTHER" id="PTHR48063">
    <property type="entry name" value="LRR RECEPTOR-LIKE KINASE"/>
    <property type="match status" value="1"/>
</dbReference>
<keyword evidence="5" id="KW-0677">Repeat</keyword>
<evidence type="ECO:0000256" key="7">
    <source>
        <dbReference type="ARBA" id="ARBA00023136"/>
    </source>
</evidence>
<dbReference type="InterPro" id="IPR046956">
    <property type="entry name" value="RLP23-like"/>
</dbReference>
<feature type="chain" id="PRO_5026738065" description="Leucine-rich repeat-containing N-terminal plant-type domain-containing protein" evidence="11">
    <location>
        <begin position="27"/>
        <end position="383"/>
    </location>
</feature>
<keyword evidence="7 10" id="KW-0472">Membrane</keyword>
<sequence>MMDIYRLNISHYFLLLFCLFGNIGLASTNVKSICIEEERQALVSFKQDLKDPSGRLSSWVGHDCCQWEGISCNNRTGHVAKMDLRSPYPYPRQPDEEWGSSLGGIPIPKFFGELKSLRYLNISFAWFGGEIPPSLGGITSLTFGPDMSQNDCKHFFISQLLFLLARQLIQGFPSLQGIQATFRSRIIGSMFLRCRWLVLDLPVIVAFCLSVGGCGGEMRFESSWDFFRIRMRQDLDTRSLVVVIFNLLTVLNFALSWRGCLVRMRLEDALFCRGRGYSREARRGRTVLSLLGSVVVGTGTTSIRIAGCLDISLSPAGVVPAVMFFSAAVGFTVRFVPRHSLEALSGASGLWLRLDVLASYRVEKLEQWSRRLVCSFRPAASER</sequence>
<evidence type="ECO:0000259" key="12">
    <source>
        <dbReference type="Pfam" id="PF08263"/>
    </source>
</evidence>
<evidence type="ECO:0000256" key="5">
    <source>
        <dbReference type="ARBA" id="ARBA00022737"/>
    </source>
</evidence>
<keyword evidence="6 10" id="KW-1133">Transmembrane helix</keyword>
<evidence type="ECO:0000256" key="10">
    <source>
        <dbReference type="SAM" id="Phobius"/>
    </source>
</evidence>
<evidence type="ECO:0000256" key="1">
    <source>
        <dbReference type="ARBA" id="ARBA00004479"/>
    </source>
</evidence>
<evidence type="ECO:0000256" key="2">
    <source>
        <dbReference type="ARBA" id="ARBA00022614"/>
    </source>
</evidence>
<feature type="transmembrane region" description="Helical" evidence="10">
    <location>
        <begin position="238"/>
        <end position="257"/>
    </location>
</feature>
<feature type="signal peptide" evidence="11">
    <location>
        <begin position="1"/>
        <end position="26"/>
    </location>
</feature>
<dbReference type="EMBL" id="CAEKDK010000004">
    <property type="protein sequence ID" value="CAB4276882.1"/>
    <property type="molecule type" value="Genomic_DNA"/>
</dbReference>
<dbReference type="InterPro" id="IPR013210">
    <property type="entry name" value="LRR_N_plant-typ"/>
</dbReference>
<dbReference type="GO" id="GO:0016020">
    <property type="term" value="C:membrane"/>
    <property type="evidence" value="ECO:0007669"/>
    <property type="project" value="UniProtKB-SubCell"/>
</dbReference>